<gene>
    <name evidence="7" type="ORF">GCM10010921_02260</name>
</gene>
<dbReference type="PRINTS" id="PR00618">
    <property type="entry name" value="DKSAZNFINGER"/>
</dbReference>
<organism evidence="7 8">
    <name type="scientific">Microbacterium album</name>
    <dbReference type="NCBI Taxonomy" id="2053191"/>
    <lineage>
        <taxon>Bacteria</taxon>
        <taxon>Bacillati</taxon>
        <taxon>Actinomycetota</taxon>
        <taxon>Actinomycetes</taxon>
        <taxon>Micrococcales</taxon>
        <taxon>Microbacteriaceae</taxon>
        <taxon>Microbacterium</taxon>
    </lineage>
</organism>
<keyword evidence="1" id="KW-0479">Metal-binding</keyword>
<evidence type="ECO:0000256" key="5">
    <source>
        <dbReference type="SAM" id="MobiDB-lite"/>
    </source>
</evidence>
<evidence type="ECO:0000256" key="1">
    <source>
        <dbReference type="ARBA" id="ARBA00022723"/>
    </source>
</evidence>
<comment type="caution">
    <text evidence="7">The sequence shown here is derived from an EMBL/GenBank/DDBJ whole genome shotgun (WGS) entry which is preliminary data.</text>
</comment>
<evidence type="ECO:0000313" key="7">
    <source>
        <dbReference type="EMBL" id="GGH34497.1"/>
    </source>
</evidence>
<proteinExistence type="predicted"/>
<reference evidence="7" key="1">
    <citation type="journal article" date="2014" name="Int. J. Syst. Evol. Microbiol.">
        <title>Complete genome sequence of Corynebacterium casei LMG S-19264T (=DSM 44701T), isolated from a smear-ripened cheese.</title>
        <authorList>
            <consortium name="US DOE Joint Genome Institute (JGI-PGF)"/>
            <person name="Walter F."/>
            <person name="Albersmeier A."/>
            <person name="Kalinowski J."/>
            <person name="Ruckert C."/>
        </authorList>
    </citation>
    <scope>NUCLEOTIDE SEQUENCE</scope>
    <source>
        <strain evidence="7">CGMCC 1.15794</strain>
    </source>
</reference>
<evidence type="ECO:0000256" key="4">
    <source>
        <dbReference type="PROSITE-ProRule" id="PRU00510"/>
    </source>
</evidence>
<dbReference type="AlphaFoldDB" id="A0A917IB80"/>
<dbReference type="PROSITE" id="PS01102">
    <property type="entry name" value="ZF_DKSA_1"/>
    <property type="match status" value="1"/>
</dbReference>
<dbReference type="PANTHER" id="PTHR33823">
    <property type="entry name" value="RNA POLYMERASE-BINDING TRANSCRIPTION FACTOR DKSA-RELATED"/>
    <property type="match status" value="1"/>
</dbReference>
<dbReference type="RefSeq" id="WP_188754404.1">
    <property type="nucleotide sequence ID" value="NZ_BMJY01000001.1"/>
</dbReference>
<dbReference type="SUPFAM" id="SSF109635">
    <property type="entry name" value="DnaK suppressor protein DksA, alpha-hairpin domain"/>
    <property type="match status" value="1"/>
</dbReference>
<feature type="zinc finger region" description="dksA C4-type" evidence="4">
    <location>
        <begin position="95"/>
        <end position="119"/>
    </location>
</feature>
<dbReference type="InterPro" id="IPR037187">
    <property type="entry name" value="DnaK_N"/>
</dbReference>
<dbReference type="GO" id="GO:0008270">
    <property type="term" value="F:zinc ion binding"/>
    <property type="evidence" value="ECO:0007669"/>
    <property type="project" value="UniProtKB-KW"/>
</dbReference>
<evidence type="ECO:0000256" key="3">
    <source>
        <dbReference type="ARBA" id="ARBA00022833"/>
    </source>
</evidence>
<reference evidence="7" key="2">
    <citation type="submission" date="2020-09" db="EMBL/GenBank/DDBJ databases">
        <authorList>
            <person name="Sun Q."/>
            <person name="Zhou Y."/>
        </authorList>
    </citation>
    <scope>NUCLEOTIDE SEQUENCE</scope>
    <source>
        <strain evidence="7">CGMCC 1.15794</strain>
    </source>
</reference>
<feature type="region of interest" description="Disordered" evidence="5">
    <location>
        <begin position="37"/>
        <end position="61"/>
    </location>
</feature>
<keyword evidence="8" id="KW-1185">Reference proteome</keyword>
<evidence type="ECO:0000256" key="2">
    <source>
        <dbReference type="ARBA" id="ARBA00022771"/>
    </source>
</evidence>
<feature type="domain" description="Zinc finger DksA/TraR C4-type" evidence="6">
    <location>
        <begin position="90"/>
        <end position="120"/>
    </location>
</feature>
<evidence type="ECO:0000313" key="8">
    <source>
        <dbReference type="Proteomes" id="UP000657592"/>
    </source>
</evidence>
<name>A0A917IB80_9MICO</name>
<dbReference type="InterPro" id="IPR000962">
    <property type="entry name" value="Znf_DskA_TraR"/>
</dbReference>
<dbReference type="Pfam" id="PF01258">
    <property type="entry name" value="zf-dskA_traR"/>
    <property type="match status" value="1"/>
</dbReference>
<accession>A0A917IB80</accession>
<keyword evidence="3" id="KW-0862">Zinc</keyword>
<dbReference type="Gene3D" id="1.20.120.910">
    <property type="entry name" value="DksA, coiled-coil domain"/>
    <property type="match status" value="1"/>
</dbReference>
<dbReference type="EMBL" id="BMJY01000001">
    <property type="protein sequence ID" value="GGH34497.1"/>
    <property type="molecule type" value="Genomic_DNA"/>
</dbReference>
<dbReference type="Proteomes" id="UP000657592">
    <property type="component" value="Unassembled WGS sequence"/>
</dbReference>
<dbReference type="InterPro" id="IPR020460">
    <property type="entry name" value="Znf_C4-type_bac"/>
</dbReference>
<keyword evidence="2" id="KW-0863">Zinc-finger</keyword>
<protein>
    <submittedName>
        <fullName evidence="7">DnaK suppressor protein</fullName>
    </submittedName>
</protein>
<sequence>MEHPVLSGSLVAELRAALVDQRRAVERTLAARAADLSGVASARGDATADDEHDPEGATLSGEWSRLAGLSAAARRELTDIDAALARLDAGEAGVCESCGEPIPEGRLRARPTATRCVVCAT</sequence>
<dbReference type="PROSITE" id="PS51128">
    <property type="entry name" value="ZF_DKSA_2"/>
    <property type="match status" value="1"/>
</dbReference>
<dbReference type="InterPro" id="IPR020458">
    <property type="entry name" value="Znf_DskA_TraR_CS"/>
</dbReference>
<dbReference type="SUPFAM" id="SSF57716">
    <property type="entry name" value="Glucocorticoid receptor-like (DNA-binding domain)"/>
    <property type="match status" value="1"/>
</dbReference>
<dbReference type="PANTHER" id="PTHR33823:SF2">
    <property type="entry name" value="RNA POLYMERASE-BINDING TRANSCRIPTION FACTOR DKSA"/>
    <property type="match status" value="1"/>
</dbReference>
<evidence type="ECO:0000259" key="6">
    <source>
        <dbReference type="Pfam" id="PF01258"/>
    </source>
</evidence>